<accession>A0ABU6YDA8</accession>
<dbReference type="EMBL" id="JASCZI010241819">
    <property type="protein sequence ID" value="MED6207335.1"/>
    <property type="molecule type" value="Genomic_DNA"/>
</dbReference>
<organism evidence="2 3">
    <name type="scientific">Stylosanthes scabra</name>
    <dbReference type="NCBI Taxonomy" id="79078"/>
    <lineage>
        <taxon>Eukaryota</taxon>
        <taxon>Viridiplantae</taxon>
        <taxon>Streptophyta</taxon>
        <taxon>Embryophyta</taxon>
        <taxon>Tracheophyta</taxon>
        <taxon>Spermatophyta</taxon>
        <taxon>Magnoliopsida</taxon>
        <taxon>eudicotyledons</taxon>
        <taxon>Gunneridae</taxon>
        <taxon>Pentapetalae</taxon>
        <taxon>rosids</taxon>
        <taxon>fabids</taxon>
        <taxon>Fabales</taxon>
        <taxon>Fabaceae</taxon>
        <taxon>Papilionoideae</taxon>
        <taxon>50 kb inversion clade</taxon>
        <taxon>dalbergioids sensu lato</taxon>
        <taxon>Dalbergieae</taxon>
        <taxon>Pterocarpus clade</taxon>
        <taxon>Stylosanthes</taxon>
    </lineage>
</organism>
<reference evidence="2 3" key="1">
    <citation type="journal article" date="2023" name="Plants (Basel)">
        <title>Bridging the Gap: Combining Genomics and Transcriptomics Approaches to Understand Stylosanthes scabra, an Orphan Legume from the Brazilian Caatinga.</title>
        <authorList>
            <person name="Ferreira-Neto J.R.C."/>
            <person name="da Silva M.D."/>
            <person name="Binneck E."/>
            <person name="de Melo N.F."/>
            <person name="da Silva R.H."/>
            <person name="de Melo A.L.T.M."/>
            <person name="Pandolfi V."/>
            <person name="Bustamante F.O."/>
            <person name="Brasileiro-Vidal A.C."/>
            <person name="Benko-Iseppon A.M."/>
        </authorList>
    </citation>
    <scope>NUCLEOTIDE SEQUENCE [LARGE SCALE GENOMIC DNA]</scope>
    <source>
        <tissue evidence="2">Leaves</tissue>
    </source>
</reference>
<keyword evidence="3" id="KW-1185">Reference proteome</keyword>
<sequence length="99" mass="10954">MMGECAKSQKKGPDKTYEIPPAEYPSVTGILDEIEQILYHNKGADAHLMAPRKVYPPSSRFSRRLAAIRARQAKDEAANENVAPHNNEVVDISSDSDSE</sequence>
<comment type="caution">
    <text evidence="2">The sequence shown here is derived from an EMBL/GenBank/DDBJ whole genome shotgun (WGS) entry which is preliminary data.</text>
</comment>
<evidence type="ECO:0000313" key="3">
    <source>
        <dbReference type="Proteomes" id="UP001341840"/>
    </source>
</evidence>
<evidence type="ECO:0000313" key="2">
    <source>
        <dbReference type="EMBL" id="MED6207335.1"/>
    </source>
</evidence>
<feature type="region of interest" description="Disordered" evidence="1">
    <location>
        <begin position="1"/>
        <end position="20"/>
    </location>
</feature>
<proteinExistence type="predicted"/>
<protein>
    <submittedName>
        <fullName evidence="2">Uncharacterized protein</fullName>
    </submittedName>
</protein>
<name>A0ABU6YDA8_9FABA</name>
<evidence type="ECO:0000256" key="1">
    <source>
        <dbReference type="SAM" id="MobiDB-lite"/>
    </source>
</evidence>
<gene>
    <name evidence="2" type="ORF">PIB30_034846</name>
</gene>
<dbReference type="Proteomes" id="UP001341840">
    <property type="component" value="Unassembled WGS sequence"/>
</dbReference>
<feature type="region of interest" description="Disordered" evidence="1">
    <location>
        <begin position="75"/>
        <end position="99"/>
    </location>
</feature>